<feature type="domain" description="SsuA/THI5-like" evidence="2">
    <location>
        <begin position="40"/>
        <end position="254"/>
    </location>
</feature>
<evidence type="ECO:0000259" key="2">
    <source>
        <dbReference type="Pfam" id="PF09084"/>
    </source>
</evidence>
<feature type="chain" id="PRO_5004187667" evidence="1">
    <location>
        <begin position="22"/>
        <end position="328"/>
    </location>
</feature>
<dbReference type="eggNOG" id="COG0715">
    <property type="taxonomic scope" value="Bacteria"/>
</dbReference>
<gene>
    <name evidence="3" type="ordered locus">Rxyl_2085</name>
</gene>
<dbReference type="AlphaFoldDB" id="Q1AU98"/>
<dbReference type="RefSeq" id="WP_011565045.1">
    <property type="nucleotide sequence ID" value="NC_008148.1"/>
</dbReference>
<dbReference type="GO" id="GO:0009228">
    <property type="term" value="P:thiamine biosynthetic process"/>
    <property type="evidence" value="ECO:0007669"/>
    <property type="project" value="InterPro"/>
</dbReference>
<dbReference type="InterPro" id="IPR015168">
    <property type="entry name" value="SsuA/THI5"/>
</dbReference>
<reference evidence="3 4" key="1">
    <citation type="submission" date="2006-06" db="EMBL/GenBank/DDBJ databases">
        <title>Complete sequence of Rubrobacter xylanophilus DSM 9941.</title>
        <authorList>
            <consortium name="US DOE Joint Genome Institute"/>
            <person name="Copeland A."/>
            <person name="Lucas S."/>
            <person name="Lapidus A."/>
            <person name="Barry K."/>
            <person name="Detter J.C."/>
            <person name="Glavina del Rio T."/>
            <person name="Hammon N."/>
            <person name="Israni S."/>
            <person name="Dalin E."/>
            <person name="Tice H."/>
            <person name="Pitluck S."/>
            <person name="Munk A.C."/>
            <person name="Brettin T."/>
            <person name="Bruce D."/>
            <person name="Han C."/>
            <person name="Tapia R."/>
            <person name="Gilna P."/>
            <person name="Schmutz J."/>
            <person name="Larimer F."/>
            <person name="Land M."/>
            <person name="Hauser L."/>
            <person name="Kyrpides N."/>
            <person name="Lykidis A."/>
            <person name="da Costa M.S."/>
            <person name="Rainey F.A."/>
            <person name="Empadinhas N."/>
            <person name="Jolivet E."/>
            <person name="Battista J.R."/>
            <person name="Richardson P."/>
        </authorList>
    </citation>
    <scope>NUCLEOTIDE SEQUENCE [LARGE SCALE GENOMIC DNA]</scope>
    <source>
        <strain evidence="4">DSM 9941 / NBRC 16129 / PRD-1</strain>
    </source>
</reference>
<dbReference type="STRING" id="266117.Rxyl_2085"/>
<keyword evidence="1" id="KW-0732">Signal</keyword>
<dbReference type="HOGENOM" id="CLU_028871_6_2_11"/>
<dbReference type="Gene3D" id="3.40.190.10">
    <property type="entry name" value="Periplasmic binding protein-like II"/>
    <property type="match status" value="2"/>
</dbReference>
<proteinExistence type="predicted"/>
<dbReference type="CDD" id="cd13651">
    <property type="entry name" value="PBP2_ThiY"/>
    <property type="match status" value="1"/>
</dbReference>
<dbReference type="PANTHER" id="PTHR31528">
    <property type="entry name" value="4-AMINO-5-HYDROXYMETHYL-2-METHYLPYRIMIDINE PHOSPHATE SYNTHASE THI11-RELATED"/>
    <property type="match status" value="1"/>
</dbReference>
<dbReference type="InterPro" id="IPR027939">
    <property type="entry name" value="NMT1/THI5"/>
</dbReference>
<name>Q1AU98_RUBXD</name>
<evidence type="ECO:0000256" key="1">
    <source>
        <dbReference type="SAM" id="SignalP"/>
    </source>
</evidence>
<protein>
    <submittedName>
        <fullName evidence="3">Hydroxymethylpyrimidine-binding protein</fullName>
    </submittedName>
</protein>
<keyword evidence="4" id="KW-1185">Reference proteome</keyword>
<dbReference type="SUPFAM" id="SSF53850">
    <property type="entry name" value="Periplasmic binding protein-like II"/>
    <property type="match status" value="1"/>
</dbReference>
<dbReference type="KEGG" id="rxy:Rxyl_2085"/>
<organism evidence="3 4">
    <name type="scientific">Rubrobacter xylanophilus (strain DSM 9941 / JCM 11954 / NBRC 16129 / PRD-1)</name>
    <dbReference type="NCBI Taxonomy" id="266117"/>
    <lineage>
        <taxon>Bacteria</taxon>
        <taxon>Bacillati</taxon>
        <taxon>Actinomycetota</taxon>
        <taxon>Rubrobacteria</taxon>
        <taxon>Rubrobacterales</taxon>
        <taxon>Rubrobacteraceae</taxon>
        <taxon>Rubrobacter</taxon>
    </lineage>
</organism>
<evidence type="ECO:0000313" key="4">
    <source>
        <dbReference type="Proteomes" id="UP000006637"/>
    </source>
</evidence>
<dbReference type="Pfam" id="PF09084">
    <property type="entry name" value="NMT1"/>
    <property type="match status" value="1"/>
</dbReference>
<dbReference type="Proteomes" id="UP000006637">
    <property type="component" value="Chromosome"/>
</dbReference>
<dbReference type="PANTHER" id="PTHR31528:SF3">
    <property type="entry name" value="THIAMINE BIOSYNTHESIS PROTEIN HI_0357-RELATED"/>
    <property type="match status" value="1"/>
</dbReference>
<sequence length="328" mass="36137">MKPLRLLCLLAALLLPLAACGGGGRGGPEEVTLTLDWYPNADHAGVYLARERGYFREAGLRVRIRQPSDPASVLQLVAAGRSEFGISYENEVLNAAARDIPVLSVMAIMQHPLNSIIALEKSGIDSPKDLAGKKVGYAGQSFGTAAIDTVLRKAGKDPSSVEKINVGYDLRPALTSGRVDAVVDAYWNIEAVELAQEGFETTVIRLNEVGVPNYNELVVATGKAYARENPEAVRRFVRALVRGHEYALRHPRAARDALLEANPELDPETVEKTLELTVPLFRDPGEAVGYQDPEEWRRYVRWAVENRVLPRPVEVEEVMTNRYLPEEG</sequence>
<accession>Q1AU98</accession>
<dbReference type="EMBL" id="CP000386">
    <property type="protein sequence ID" value="ABG05030.1"/>
    <property type="molecule type" value="Genomic_DNA"/>
</dbReference>
<feature type="signal peptide" evidence="1">
    <location>
        <begin position="1"/>
        <end position="21"/>
    </location>
</feature>
<dbReference type="PhylomeDB" id="Q1AU98"/>
<evidence type="ECO:0000313" key="3">
    <source>
        <dbReference type="EMBL" id="ABG05030.1"/>
    </source>
</evidence>